<evidence type="ECO:0000313" key="2">
    <source>
        <dbReference type="EMBL" id="CAA6798564.1"/>
    </source>
</evidence>
<protein>
    <recommendedName>
        <fullName evidence="3">DUF4290 domain-containing protein</fullName>
    </recommendedName>
</protein>
<gene>
    <name evidence="2" type="ORF">HELGO_WM10050</name>
</gene>
<feature type="region of interest" description="Disordered" evidence="1">
    <location>
        <begin position="183"/>
        <end position="259"/>
    </location>
</feature>
<dbReference type="InterPro" id="IPR025632">
    <property type="entry name" value="DUF4290"/>
</dbReference>
<name>A0A6S6S2N8_9BACT</name>
<proteinExistence type="predicted"/>
<organism evidence="2">
    <name type="scientific">uncultured Aureispira sp</name>
    <dbReference type="NCBI Taxonomy" id="1331704"/>
    <lineage>
        <taxon>Bacteria</taxon>
        <taxon>Pseudomonadati</taxon>
        <taxon>Bacteroidota</taxon>
        <taxon>Saprospiria</taxon>
        <taxon>Saprospirales</taxon>
        <taxon>Saprospiraceae</taxon>
        <taxon>Aureispira</taxon>
        <taxon>environmental samples</taxon>
    </lineage>
</organism>
<dbReference type="AlphaFoldDB" id="A0A6S6S2N8"/>
<reference evidence="2" key="1">
    <citation type="submission" date="2020-01" db="EMBL/GenBank/DDBJ databases">
        <authorList>
            <person name="Meier V. D."/>
            <person name="Meier V D."/>
        </authorList>
    </citation>
    <scope>NUCLEOTIDE SEQUENCE</scope>
    <source>
        <strain evidence="2">HLG_WM_MAG_10</strain>
    </source>
</reference>
<evidence type="ECO:0008006" key="3">
    <source>
        <dbReference type="Google" id="ProtNLM"/>
    </source>
</evidence>
<dbReference type="Pfam" id="PF14123">
    <property type="entry name" value="DUF4290"/>
    <property type="match status" value="1"/>
</dbReference>
<evidence type="ECO:0000256" key="1">
    <source>
        <dbReference type="SAM" id="MobiDB-lite"/>
    </source>
</evidence>
<dbReference type="EMBL" id="CACVAQ010000008">
    <property type="protein sequence ID" value="CAA6798564.1"/>
    <property type="molecule type" value="Genomic_DNA"/>
</dbReference>
<feature type="compositionally biased region" description="Basic residues" evidence="1">
    <location>
        <begin position="214"/>
        <end position="240"/>
    </location>
</feature>
<accession>A0A6S6S2N8</accession>
<sequence>MNNDYRTPSAKKMADYNTQKDGLFIREYGRNTQNLINQAKKIEDREERQAYIEKIVRLIMSMHPHTRNVDDYRLKVWSHVLKMADYDLDIDIPDNLPDARTKRKPDHVAYPKKTRRLRHYGRNVIIMIEKAKGMEDKEKQEAYIAVIAAYMKMSYKTWNRENVNDEVIFQEFAKLAKGELEVPPGTNIDSLVAPRKNKTGGNSGLSNNSSSRTKPSRHTNSKAKKTSSRSASKSKHKNTRGRASLNKNNNKNLRNNKKR</sequence>